<evidence type="ECO:0000313" key="5">
    <source>
        <dbReference type="EMBL" id="SFT74569.1"/>
    </source>
</evidence>
<dbReference type="Gene3D" id="3.60.21.10">
    <property type="match status" value="1"/>
</dbReference>
<evidence type="ECO:0000256" key="2">
    <source>
        <dbReference type="ARBA" id="ARBA00022801"/>
    </source>
</evidence>
<gene>
    <name evidence="5" type="ORF">SAMN05216474_2111</name>
</gene>
<name>A0A1I7AHX6_9FLAO</name>
<protein>
    <recommendedName>
        <fullName evidence="4">Calcineurin-like phosphoesterase domain-containing protein</fullName>
    </recommendedName>
</protein>
<dbReference type="Proteomes" id="UP000236454">
    <property type="component" value="Unassembled WGS sequence"/>
</dbReference>
<organism evidence="5 6">
    <name type="scientific">Lishizhenia tianjinensis</name>
    <dbReference type="NCBI Taxonomy" id="477690"/>
    <lineage>
        <taxon>Bacteria</taxon>
        <taxon>Pseudomonadati</taxon>
        <taxon>Bacteroidota</taxon>
        <taxon>Flavobacteriia</taxon>
        <taxon>Flavobacteriales</taxon>
        <taxon>Crocinitomicaceae</taxon>
        <taxon>Lishizhenia</taxon>
    </lineage>
</organism>
<dbReference type="STRING" id="477690.SAMN05216474_2111"/>
<dbReference type="SUPFAM" id="SSF56300">
    <property type="entry name" value="Metallo-dependent phosphatases"/>
    <property type="match status" value="1"/>
</dbReference>
<dbReference type="InterPro" id="IPR029052">
    <property type="entry name" value="Metallo-depent_PP-like"/>
</dbReference>
<keyword evidence="1" id="KW-0479">Metal-binding</keyword>
<feature type="domain" description="Calcineurin-like phosphoesterase" evidence="4">
    <location>
        <begin position="165"/>
        <end position="345"/>
    </location>
</feature>
<dbReference type="AlphaFoldDB" id="A0A1I7AHX6"/>
<reference evidence="5 6" key="1">
    <citation type="submission" date="2016-10" db="EMBL/GenBank/DDBJ databases">
        <authorList>
            <person name="de Groot N.N."/>
        </authorList>
    </citation>
    <scope>NUCLEOTIDE SEQUENCE [LARGE SCALE GENOMIC DNA]</scope>
    <source>
        <strain evidence="5 6">CGMCC 1.7005</strain>
    </source>
</reference>
<keyword evidence="3" id="KW-0472">Membrane</keyword>
<keyword evidence="3" id="KW-0812">Transmembrane</keyword>
<dbReference type="Pfam" id="PF00149">
    <property type="entry name" value="Metallophos"/>
    <property type="match status" value="1"/>
</dbReference>
<keyword evidence="3" id="KW-1133">Transmembrane helix</keyword>
<evidence type="ECO:0000259" key="4">
    <source>
        <dbReference type="Pfam" id="PF00149"/>
    </source>
</evidence>
<sequence length="408" mass="45943">MSAGVVITIVLVLLFLLKLYVFRGMYQASLSVWFTRSYFVVSALFFFIGIYVFYRWFTQGAAPSFWSNFLSALMFTFTVVEVLMSAVFLLDDVLIFFGWVSEKLSSKESVEVVTERRRFVKLAGLGLAAIPFSSFLYGITKGKYAYKIHKVKVAAKDLPKAFHGFKIVQFSDFHSGSFDSLESVKRGIDLMQEQNADLILFTGDIVNSDAKEILPYNHLLKSLSAPFGKFAVLGNHDYAIHGRGRADEAVVAQSVKDVTKNHEDAGFEMLHNRNVTLEKDGEQIKLVGVENWGTGFIQRGDIHKAYEGVNDGEFNILMSHDPTHWDAQVKEFPKKVHLTLSGHTHGTQMGVEIGDFKWSPSKYIYKQWAGLYTEGEQNLYVNRGFGFLGFAGRVGILPEITVLELEQA</sequence>
<keyword evidence="6" id="KW-1185">Reference proteome</keyword>
<dbReference type="GO" id="GO:0046872">
    <property type="term" value="F:metal ion binding"/>
    <property type="evidence" value="ECO:0007669"/>
    <property type="project" value="UniProtKB-KW"/>
</dbReference>
<proteinExistence type="predicted"/>
<dbReference type="PANTHER" id="PTHR31302">
    <property type="entry name" value="TRANSMEMBRANE PROTEIN WITH METALLOPHOSPHOESTERASE DOMAIN-RELATED"/>
    <property type="match status" value="1"/>
</dbReference>
<feature type="transmembrane region" description="Helical" evidence="3">
    <location>
        <begin position="6"/>
        <end position="26"/>
    </location>
</feature>
<keyword evidence="2" id="KW-0378">Hydrolase</keyword>
<feature type="transmembrane region" description="Helical" evidence="3">
    <location>
        <begin position="119"/>
        <end position="139"/>
    </location>
</feature>
<dbReference type="PANTHER" id="PTHR31302:SF31">
    <property type="entry name" value="PHOSPHODIESTERASE YAEI"/>
    <property type="match status" value="1"/>
</dbReference>
<feature type="transmembrane region" description="Helical" evidence="3">
    <location>
        <begin position="38"/>
        <end position="57"/>
    </location>
</feature>
<dbReference type="InterPro" id="IPR004843">
    <property type="entry name" value="Calcineurin-like_PHP"/>
</dbReference>
<dbReference type="InterPro" id="IPR051158">
    <property type="entry name" value="Metallophosphoesterase_sf"/>
</dbReference>
<dbReference type="GO" id="GO:0009245">
    <property type="term" value="P:lipid A biosynthetic process"/>
    <property type="evidence" value="ECO:0007669"/>
    <property type="project" value="TreeGrafter"/>
</dbReference>
<evidence type="ECO:0000256" key="3">
    <source>
        <dbReference type="SAM" id="Phobius"/>
    </source>
</evidence>
<dbReference type="RefSeq" id="WP_090249198.1">
    <property type="nucleotide sequence ID" value="NZ_FPAS01000003.1"/>
</dbReference>
<evidence type="ECO:0000313" key="6">
    <source>
        <dbReference type="Proteomes" id="UP000236454"/>
    </source>
</evidence>
<dbReference type="OrthoDB" id="9780884at2"/>
<accession>A0A1I7AHX6</accession>
<feature type="transmembrane region" description="Helical" evidence="3">
    <location>
        <begin position="69"/>
        <end position="99"/>
    </location>
</feature>
<evidence type="ECO:0000256" key="1">
    <source>
        <dbReference type="ARBA" id="ARBA00022723"/>
    </source>
</evidence>
<dbReference type="GO" id="GO:0016020">
    <property type="term" value="C:membrane"/>
    <property type="evidence" value="ECO:0007669"/>
    <property type="project" value="GOC"/>
</dbReference>
<dbReference type="GO" id="GO:0008758">
    <property type="term" value="F:UDP-2,3-diacylglucosamine hydrolase activity"/>
    <property type="evidence" value="ECO:0007669"/>
    <property type="project" value="TreeGrafter"/>
</dbReference>
<dbReference type="EMBL" id="FPAS01000003">
    <property type="protein sequence ID" value="SFT74569.1"/>
    <property type="molecule type" value="Genomic_DNA"/>
</dbReference>